<name>B6FYS3_PEPHT</name>
<accession>B6FYS3</accession>
<keyword evidence="6 9" id="KW-0029">Amino-acid transport</keyword>
<evidence type="ECO:0000256" key="6">
    <source>
        <dbReference type="ARBA" id="ARBA00022970"/>
    </source>
</evidence>
<organism evidence="10 11">
    <name type="scientific">Peptacetobacter hiranonis (strain DSM 13275 / JCM 10541 / KCTC 15199 / TO-931)</name>
    <name type="common">Clostridium hiranonis</name>
    <dbReference type="NCBI Taxonomy" id="500633"/>
    <lineage>
        <taxon>Bacteria</taxon>
        <taxon>Bacillati</taxon>
        <taxon>Bacillota</taxon>
        <taxon>Clostridia</taxon>
        <taxon>Peptostreptococcales</taxon>
        <taxon>Peptostreptococcaceae</taxon>
        <taxon>Peptacetobacter</taxon>
    </lineage>
</organism>
<dbReference type="HOGENOM" id="CLU_036807_0_2_9"/>
<dbReference type="GO" id="GO:0005304">
    <property type="term" value="F:L-valine transmembrane transporter activity"/>
    <property type="evidence" value="ECO:0007669"/>
    <property type="project" value="TreeGrafter"/>
</dbReference>
<keyword evidence="3 9" id="KW-0813">Transport</keyword>
<keyword evidence="4" id="KW-1003">Cell membrane</keyword>
<feature type="transmembrane region" description="Helical" evidence="9">
    <location>
        <begin position="225"/>
        <end position="249"/>
    </location>
</feature>
<feature type="transmembrane region" description="Helical" evidence="9">
    <location>
        <begin position="149"/>
        <end position="171"/>
    </location>
</feature>
<keyword evidence="7 9" id="KW-1133">Transmembrane helix</keyword>
<dbReference type="GO" id="GO:0015190">
    <property type="term" value="F:L-leucine transmembrane transporter activity"/>
    <property type="evidence" value="ECO:0007669"/>
    <property type="project" value="TreeGrafter"/>
</dbReference>
<dbReference type="RefSeq" id="WP_006439944.1">
    <property type="nucleotide sequence ID" value="NZ_DS995356.1"/>
</dbReference>
<reference evidence="10 11" key="1">
    <citation type="submission" date="2008-09" db="EMBL/GenBank/DDBJ databases">
        <authorList>
            <person name="Fulton L."/>
            <person name="Clifton S."/>
            <person name="Fulton B."/>
            <person name="Xu J."/>
            <person name="Minx P."/>
            <person name="Pepin K.H."/>
            <person name="Johnson M."/>
            <person name="Thiruvilangam P."/>
            <person name="Bhonagiri V."/>
            <person name="Nash W.E."/>
            <person name="Mardis E.R."/>
            <person name="Wilson R.K."/>
        </authorList>
    </citation>
    <scope>NUCLEOTIDE SEQUENCE [LARGE SCALE GENOMIC DNA]</scope>
    <source>
        <strain evidence="10 11">DSM 13275</strain>
    </source>
</reference>
<dbReference type="Proteomes" id="UP000003178">
    <property type="component" value="Unassembled WGS sequence"/>
</dbReference>
<feature type="transmembrane region" description="Helical" evidence="9">
    <location>
        <begin position="117"/>
        <end position="137"/>
    </location>
</feature>
<gene>
    <name evidence="10" type="primary">brnQ</name>
    <name evidence="10" type="ORF">CLOHIR_01027</name>
</gene>
<evidence type="ECO:0000256" key="4">
    <source>
        <dbReference type="ARBA" id="ARBA00022475"/>
    </source>
</evidence>
<comment type="caution">
    <text evidence="10">The sequence shown here is derived from an EMBL/GenBank/DDBJ whole genome shotgun (WGS) entry which is preliminary data.</text>
</comment>
<keyword evidence="5 9" id="KW-0812">Transmembrane</keyword>
<dbReference type="GO" id="GO:0015820">
    <property type="term" value="P:L-leucine transport"/>
    <property type="evidence" value="ECO:0007669"/>
    <property type="project" value="TreeGrafter"/>
</dbReference>
<feature type="transmembrane region" description="Helical" evidence="9">
    <location>
        <begin position="7"/>
        <end position="27"/>
    </location>
</feature>
<comment type="function">
    <text evidence="9">Component of the transport system for branched-chain amino acids.</text>
</comment>
<dbReference type="InterPro" id="IPR004685">
    <property type="entry name" value="Brnchd-chn_aa_trnsp_Livcs"/>
</dbReference>
<comment type="similarity">
    <text evidence="2 9">Belongs to the branched chain amino acid transporter family.</text>
</comment>
<feature type="transmembrane region" description="Helical" evidence="9">
    <location>
        <begin position="373"/>
        <end position="393"/>
    </location>
</feature>
<evidence type="ECO:0000256" key="9">
    <source>
        <dbReference type="RuleBase" id="RU362122"/>
    </source>
</evidence>
<feature type="transmembrane region" description="Helical" evidence="9">
    <location>
        <begin position="343"/>
        <end position="361"/>
    </location>
</feature>
<evidence type="ECO:0000313" key="10">
    <source>
        <dbReference type="EMBL" id="EEA85304.1"/>
    </source>
</evidence>
<dbReference type="GO" id="GO:0015188">
    <property type="term" value="F:L-isoleucine transmembrane transporter activity"/>
    <property type="evidence" value="ECO:0007669"/>
    <property type="project" value="TreeGrafter"/>
</dbReference>
<evidence type="ECO:0000256" key="8">
    <source>
        <dbReference type="ARBA" id="ARBA00023136"/>
    </source>
</evidence>
<proteinExistence type="inferred from homology"/>
<feature type="transmembrane region" description="Helical" evidence="9">
    <location>
        <begin position="317"/>
        <end position="337"/>
    </location>
</feature>
<feature type="transmembrane region" description="Helical" evidence="9">
    <location>
        <begin position="191"/>
        <end position="213"/>
    </location>
</feature>
<evidence type="ECO:0000256" key="3">
    <source>
        <dbReference type="ARBA" id="ARBA00022448"/>
    </source>
</evidence>
<dbReference type="OrthoDB" id="9783920at2"/>
<comment type="subcellular location">
    <subcellularLocation>
        <location evidence="1 9">Cell membrane</location>
        <topology evidence="1 9">Multi-pass membrane protein</topology>
    </subcellularLocation>
</comment>
<keyword evidence="8 9" id="KW-0472">Membrane</keyword>
<dbReference type="STRING" id="500633.CLOHIR_01027"/>
<feature type="transmembrane region" description="Helical" evidence="9">
    <location>
        <begin position="39"/>
        <end position="59"/>
    </location>
</feature>
<evidence type="ECO:0000256" key="7">
    <source>
        <dbReference type="ARBA" id="ARBA00022989"/>
    </source>
</evidence>
<evidence type="ECO:0000256" key="2">
    <source>
        <dbReference type="ARBA" id="ARBA00008540"/>
    </source>
</evidence>
<dbReference type="Pfam" id="PF05525">
    <property type="entry name" value="Branch_AA_trans"/>
    <property type="match status" value="1"/>
</dbReference>
<feature type="transmembrane region" description="Helical" evidence="9">
    <location>
        <begin position="79"/>
        <end position="97"/>
    </location>
</feature>
<feature type="transmembrane region" description="Helical" evidence="9">
    <location>
        <begin position="405"/>
        <end position="422"/>
    </location>
</feature>
<evidence type="ECO:0000313" key="11">
    <source>
        <dbReference type="Proteomes" id="UP000003178"/>
    </source>
</evidence>
<dbReference type="GO" id="GO:0005886">
    <property type="term" value="C:plasma membrane"/>
    <property type="evidence" value="ECO:0007669"/>
    <property type="project" value="UniProtKB-SubCell"/>
</dbReference>
<dbReference type="NCBIfam" id="TIGR00796">
    <property type="entry name" value="livcs"/>
    <property type="match status" value="1"/>
</dbReference>
<keyword evidence="11" id="KW-1185">Reference proteome</keyword>
<evidence type="ECO:0000256" key="5">
    <source>
        <dbReference type="ARBA" id="ARBA00022692"/>
    </source>
</evidence>
<sequence length="431" mass="45667">MNKKTTDIFVVGFALFSIFFGAGNLLFPPYLGLVSGQDWFISFLGFIIGDAGLALLVIVVAAKNKGILDEILVRGGKKLARFIGCAAILCIGPFLAIPRTAATTFEMSILPFMPNLGTAGSVIFSIVFFIATYFLTIKSTKVLDIIGKFLTPVLLLSLLALIIKGVITPIGPMSPDHMIDRSLFSEGLSQGYLTMDALGASAMAGIMISTLVSKGYKDTKDQISMTIKAGFVAGIALSIVYGGLCYLGATMSTIHDINTSQALLVVAATEGIFGTPGKVLLAIMVLFACLTTSIGLTSSAGRYFEDTTDGRLSYEKIVTAICIFSAVVSTFGVNKIIQISIPILQTIYPVMIILVVLTIFTKQIKNDNTFKGAAYFTFVASILSVANSLTGAFEFINVLPLTSLGLGWIVPGLVGALVGSFIKTKGSIQNV</sequence>
<dbReference type="PANTHER" id="PTHR30588:SF0">
    <property type="entry name" value="BRANCHED-CHAIN AMINO ACID PERMEASE BRNQ"/>
    <property type="match status" value="1"/>
</dbReference>
<dbReference type="GO" id="GO:0015818">
    <property type="term" value="P:isoleucine transport"/>
    <property type="evidence" value="ECO:0007669"/>
    <property type="project" value="TreeGrafter"/>
</dbReference>
<feature type="transmembrane region" description="Helical" evidence="9">
    <location>
        <begin position="279"/>
        <end position="296"/>
    </location>
</feature>
<evidence type="ECO:0000256" key="1">
    <source>
        <dbReference type="ARBA" id="ARBA00004651"/>
    </source>
</evidence>
<dbReference type="EMBL" id="ABWP01000045">
    <property type="protein sequence ID" value="EEA85304.1"/>
    <property type="molecule type" value="Genomic_DNA"/>
</dbReference>
<reference evidence="10 11" key="2">
    <citation type="submission" date="2008-10" db="EMBL/GenBank/DDBJ databases">
        <title>Draft genome sequence of Clostridium hiranonis (DSM 13275).</title>
        <authorList>
            <person name="Sudarsanam P."/>
            <person name="Ley R."/>
            <person name="Guruge J."/>
            <person name="Turnbaugh P.J."/>
            <person name="Mahowald M."/>
            <person name="Liep D."/>
            <person name="Gordon J."/>
        </authorList>
    </citation>
    <scope>NUCLEOTIDE SEQUENCE [LARGE SCALE GENOMIC DNA]</scope>
    <source>
        <strain evidence="10 11">DSM 13275</strain>
    </source>
</reference>
<dbReference type="eggNOG" id="COG1114">
    <property type="taxonomic scope" value="Bacteria"/>
</dbReference>
<dbReference type="Gene3D" id="1.20.1740.10">
    <property type="entry name" value="Amino acid/polyamine transporter I"/>
    <property type="match status" value="1"/>
</dbReference>
<dbReference type="AlphaFoldDB" id="B6FYS3"/>
<dbReference type="PANTHER" id="PTHR30588">
    <property type="entry name" value="BRANCHED-CHAIN AMINO ACID TRANSPORT SYSTEM 2 CARRIER PROTEIN"/>
    <property type="match status" value="1"/>
</dbReference>
<protein>
    <recommendedName>
        <fullName evidence="9">Branched-chain amino acid transport system carrier protein</fullName>
    </recommendedName>
</protein>